<keyword evidence="1" id="KW-0472">Membrane</keyword>
<feature type="transmembrane region" description="Helical" evidence="1">
    <location>
        <begin position="23"/>
        <end position="48"/>
    </location>
</feature>
<gene>
    <name evidence="2" type="ORF">SAMN04487967_1173</name>
</gene>
<feature type="transmembrane region" description="Helical" evidence="1">
    <location>
        <begin position="60"/>
        <end position="84"/>
    </location>
</feature>
<dbReference type="RefSeq" id="WP_090505973.1">
    <property type="nucleotide sequence ID" value="NZ_FNWL01000001.1"/>
</dbReference>
<evidence type="ECO:0000313" key="2">
    <source>
        <dbReference type="EMBL" id="SEH13140.1"/>
    </source>
</evidence>
<evidence type="ECO:0000313" key="3">
    <source>
        <dbReference type="Proteomes" id="UP000199112"/>
    </source>
</evidence>
<dbReference type="EMBL" id="FNWL01000001">
    <property type="protein sequence ID" value="SEH13140.1"/>
    <property type="molecule type" value="Genomic_DNA"/>
</dbReference>
<evidence type="ECO:0000256" key="1">
    <source>
        <dbReference type="SAM" id="Phobius"/>
    </source>
</evidence>
<organism evidence="2 3">
    <name type="scientific">Natronorubrum sediminis</name>
    <dbReference type="NCBI Taxonomy" id="640943"/>
    <lineage>
        <taxon>Archaea</taxon>
        <taxon>Methanobacteriati</taxon>
        <taxon>Methanobacteriota</taxon>
        <taxon>Stenosarchaea group</taxon>
        <taxon>Halobacteria</taxon>
        <taxon>Halobacteriales</taxon>
        <taxon>Natrialbaceae</taxon>
        <taxon>Natronorubrum</taxon>
    </lineage>
</organism>
<keyword evidence="1" id="KW-0812">Transmembrane</keyword>
<proteinExistence type="predicted"/>
<dbReference type="AlphaFoldDB" id="A0A1H6FSC3"/>
<accession>A0A1H6FSC3</accession>
<keyword evidence="3" id="KW-1185">Reference proteome</keyword>
<keyword evidence="1" id="KW-1133">Transmembrane helix</keyword>
<dbReference type="Proteomes" id="UP000199112">
    <property type="component" value="Unassembled WGS sequence"/>
</dbReference>
<protein>
    <submittedName>
        <fullName evidence="2">Uncharacterized protein</fullName>
    </submittedName>
</protein>
<name>A0A1H6FSC3_9EURY</name>
<reference evidence="3" key="1">
    <citation type="submission" date="2016-10" db="EMBL/GenBank/DDBJ databases">
        <authorList>
            <person name="Varghese N."/>
            <person name="Submissions S."/>
        </authorList>
    </citation>
    <scope>NUCLEOTIDE SEQUENCE [LARGE SCALE GENOMIC DNA]</scope>
    <source>
        <strain evidence="3">CGMCC 1.8981</strain>
    </source>
</reference>
<sequence length="85" mass="9378">MNAKRREKDLTLRFNGGKSEENLVSLILALQISLGGMLAVIFVEWLFLVGVSHTSPHGEGVFYLETISLLTTIALAVSLLNMLFE</sequence>